<sequence length="189" mass="21282">MQDYAGERSEYGYICNIYFFELVDSSSIDWQIRRFVTAMIMKLTSCSRRLAQEIFRNWEHPCPPDLECMREKAVVIGSSRVKSVCGKSRGLDRKRKQHLLGITKEVGKDPGLPEDLRARMLALEDEVNMVMGQYLGDVEVDHILEDVVMTPQHAILMIKRRPQSSSSRGRGKGGASSSGSGQNPIYALA</sequence>
<protein>
    <submittedName>
        <fullName evidence="2">Uncharacterized protein</fullName>
    </submittedName>
</protein>
<reference evidence="2" key="1">
    <citation type="submission" date="2023-08" db="EMBL/GenBank/DDBJ databases">
        <title>A de novo genome assembly of Solanum verrucosum Schlechtendal, a Mexican diploid species geographically isolated from the other diploid A-genome species in potato relatives.</title>
        <authorList>
            <person name="Hosaka K."/>
        </authorList>
    </citation>
    <scope>NUCLEOTIDE SEQUENCE</scope>
    <source>
        <tissue evidence="2">Young leaves</tissue>
    </source>
</reference>
<evidence type="ECO:0000313" key="2">
    <source>
        <dbReference type="EMBL" id="WMV25243.1"/>
    </source>
</evidence>
<feature type="non-terminal residue" evidence="2">
    <location>
        <position position="189"/>
    </location>
</feature>
<dbReference type="PANTHER" id="PTHR47871">
    <property type="entry name" value="NAC DOMAIN-CONTAINING PROTEIN 8"/>
    <property type="match status" value="1"/>
</dbReference>
<name>A0AAF0QLB9_SOLVR</name>
<organism evidence="2 3">
    <name type="scientific">Solanum verrucosum</name>
    <dbReference type="NCBI Taxonomy" id="315347"/>
    <lineage>
        <taxon>Eukaryota</taxon>
        <taxon>Viridiplantae</taxon>
        <taxon>Streptophyta</taxon>
        <taxon>Embryophyta</taxon>
        <taxon>Tracheophyta</taxon>
        <taxon>Spermatophyta</taxon>
        <taxon>Magnoliopsida</taxon>
        <taxon>eudicotyledons</taxon>
        <taxon>Gunneridae</taxon>
        <taxon>Pentapetalae</taxon>
        <taxon>asterids</taxon>
        <taxon>lamiids</taxon>
        <taxon>Solanales</taxon>
        <taxon>Solanaceae</taxon>
        <taxon>Solanoideae</taxon>
        <taxon>Solaneae</taxon>
        <taxon>Solanum</taxon>
    </lineage>
</organism>
<dbReference type="Proteomes" id="UP001234989">
    <property type="component" value="Chromosome 4"/>
</dbReference>
<accession>A0AAF0QLB9</accession>
<proteinExistence type="predicted"/>
<evidence type="ECO:0000313" key="3">
    <source>
        <dbReference type="Proteomes" id="UP001234989"/>
    </source>
</evidence>
<feature type="region of interest" description="Disordered" evidence="1">
    <location>
        <begin position="158"/>
        <end position="189"/>
    </location>
</feature>
<gene>
    <name evidence="2" type="ORF">MTR67_018628</name>
</gene>
<dbReference type="PANTHER" id="PTHR47871:SF2">
    <property type="entry name" value="OS03G0221300 PROTEIN"/>
    <property type="match status" value="1"/>
</dbReference>
<dbReference type="AlphaFoldDB" id="A0AAF0QLB9"/>
<evidence type="ECO:0000256" key="1">
    <source>
        <dbReference type="SAM" id="MobiDB-lite"/>
    </source>
</evidence>
<dbReference type="EMBL" id="CP133615">
    <property type="protein sequence ID" value="WMV25243.1"/>
    <property type="molecule type" value="Genomic_DNA"/>
</dbReference>
<keyword evidence="3" id="KW-1185">Reference proteome</keyword>